<feature type="region of interest" description="Disordered" evidence="1">
    <location>
        <begin position="232"/>
        <end position="255"/>
    </location>
</feature>
<dbReference type="Pfam" id="PF09617">
    <property type="entry name" value="Cas_GSU0053"/>
    <property type="match status" value="1"/>
</dbReference>
<evidence type="ECO:0000313" key="2">
    <source>
        <dbReference type="EMBL" id="OOV35455.1"/>
    </source>
</evidence>
<reference evidence="2 3" key="1">
    <citation type="submission" date="2017-02" db="EMBL/GenBank/DDBJ databases">
        <title>Draft Genome Sequences of 'Candidatus Synechococcus spongiarum', Cyanobacterial Symbionts of the Mediterranean Sponge Aplysina aerophoba from two locations.</title>
        <authorList>
            <person name="Slaby B.M."/>
            <person name="Hentschel U."/>
        </authorList>
    </citation>
    <scope>NUCLEOTIDE SEQUENCE [LARGE SCALE GENOMIC DNA]</scope>
    <source>
        <strain evidence="2">LMB bulk15M</strain>
    </source>
</reference>
<dbReference type="InterPro" id="IPR013403">
    <property type="entry name" value="CRISPR-assoc_prot_Csb1/Cas7u"/>
</dbReference>
<evidence type="ECO:0000256" key="1">
    <source>
        <dbReference type="SAM" id="MobiDB-lite"/>
    </source>
</evidence>
<sequence>MARNLDLDALLHGCAEQSFDAGIRIDVELEPLAGAGGPVKPATYAGGTYQLDRRWATPDTAEPTDVIVIDNVPSQANRLEEALRRHRAAIAIPELVLDLSDLAHLPAHLPRQLSSLQFPHRNGDAYLRDATLNGKDFINTELGKSIFAATAENCGALVAWFPQALLYGFWQSHLGKKRANTKHARAWVSEIIGWQPASTETRTFGVKGDPLNLSIEETVSVNVDDQMKWDIGTGSKASDSKNTKRKKEKLSNIGHGQVPFTDKDAALAPVSFSRITQRATLSFAQLRRLSLGQEADADTAMRALLVALGLRAHQLAFGRGFFLRSGAALRPRRTVLTWLGADADEECEPGNANNTQALLESVRSYAESAGVPLHGWGQSPTILLPKDNLKKAVSSTWPELAD</sequence>
<keyword evidence="3" id="KW-1185">Reference proteome</keyword>
<accession>A0A1T1D3L0</accession>
<comment type="caution">
    <text evidence="2">The sequence shown here is derived from an EMBL/GenBank/DDBJ whole genome shotgun (WGS) entry which is preliminary data.</text>
</comment>
<evidence type="ECO:0000313" key="3">
    <source>
        <dbReference type="Proteomes" id="UP000242636"/>
    </source>
</evidence>
<proteinExistence type="predicted"/>
<organism evidence="2 3">
    <name type="scientific">Candidatus Synechococcus spongiarum LMB bulk15M</name>
    <dbReference type="NCBI Taxonomy" id="1943582"/>
    <lineage>
        <taxon>Bacteria</taxon>
        <taxon>Bacillati</taxon>
        <taxon>Cyanobacteriota</taxon>
        <taxon>Cyanophyceae</taxon>
        <taxon>Synechococcales</taxon>
        <taxon>Synechococcaceae</taxon>
        <taxon>Synechococcus</taxon>
    </lineage>
</organism>
<dbReference type="EMBL" id="MWLD01000007">
    <property type="protein sequence ID" value="OOV35455.1"/>
    <property type="molecule type" value="Genomic_DNA"/>
</dbReference>
<dbReference type="AlphaFoldDB" id="A0A1T1D3L0"/>
<dbReference type="Proteomes" id="UP000242636">
    <property type="component" value="Unassembled WGS sequence"/>
</dbReference>
<protein>
    <submittedName>
        <fullName evidence="2">Type I-U CRISPR-associated protein Cas7</fullName>
    </submittedName>
</protein>
<gene>
    <name evidence="2" type="ORF">BV61_00760</name>
</gene>
<name>A0A1T1D3L0_9SYNE</name>
<dbReference type="NCBIfam" id="TIGR02570">
    <property type="entry name" value="cas7_GSU0053"/>
    <property type="match status" value="1"/>
</dbReference>